<sequence>MPARTAVVWREQGGTRIVRGRGYPEGDHAEWGSITKAATARAVAGCVAEGLLAEDDAVGDLLDVPLPGVRVHDLLRHTAGLPSLHRPARPWRDPTRGVDDLDLRRLAGLQEPTEVGRYRYSNLGYAFVGEILDRCCPNGWWGAVQDHVATPYGLSSLTLAPGDERILLRGVGPGQRRPWRLAATRYRSAGGLWSGLEDLALLGERAGVEGVPWALGSGWQTLGDGSALVTGRTRDTDACVLVHRATGDAVAVHSLVQRPGHAARVARMATTVTAAG</sequence>
<dbReference type="Proteomes" id="UP000592181">
    <property type="component" value="Unassembled WGS sequence"/>
</dbReference>
<comment type="caution">
    <text evidence="2">The sequence shown here is derived from an EMBL/GenBank/DDBJ whole genome shotgun (WGS) entry which is preliminary data.</text>
</comment>
<evidence type="ECO:0000313" key="3">
    <source>
        <dbReference type="Proteomes" id="UP000592181"/>
    </source>
</evidence>
<organism evidence="2 3">
    <name type="scientific">Janibacter alkaliphilus</name>
    <dbReference type="NCBI Taxonomy" id="1069963"/>
    <lineage>
        <taxon>Bacteria</taxon>
        <taxon>Bacillati</taxon>
        <taxon>Actinomycetota</taxon>
        <taxon>Actinomycetes</taxon>
        <taxon>Micrococcales</taxon>
        <taxon>Intrasporangiaceae</taxon>
        <taxon>Janibacter</taxon>
    </lineage>
</organism>
<dbReference type="InterPro" id="IPR001466">
    <property type="entry name" value="Beta-lactam-related"/>
</dbReference>
<dbReference type="InterPro" id="IPR050789">
    <property type="entry name" value="Diverse_Enzym_Activities"/>
</dbReference>
<accession>A0A852X8M8</accession>
<keyword evidence="3" id="KW-1185">Reference proteome</keyword>
<dbReference type="InterPro" id="IPR012338">
    <property type="entry name" value="Beta-lactam/transpept-like"/>
</dbReference>
<evidence type="ECO:0000313" key="2">
    <source>
        <dbReference type="EMBL" id="NYG36674.1"/>
    </source>
</evidence>
<dbReference type="PANTHER" id="PTHR43283">
    <property type="entry name" value="BETA-LACTAMASE-RELATED"/>
    <property type="match status" value="1"/>
</dbReference>
<gene>
    <name evidence="2" type="ORF">BJY28_001143</name>
</gene>
<dbReference type="AlphaFoldDB" id="A0A852X8M8"/>
<reference evidence="2 3" key="1">
    <citation type="submission" date="2020-07" db="EMBL/GenBank/DDBJ databases">
        <title>Sequencing the genomes of 1000 actinobacteria strains.</title>
        <authorList>
            <person name="Klenk H.-P."/>
        </authorList>
    </citation>
    <scope>NUCLEOTIDE SEQUENCE [LARGE SCALE GENOMIC DNA]</scope>
    <source>
        <strain evidence="2 3">DSM 24723</strain>
    </source>
</reference>
<proteinExistence type="predicted"/>
<dbReference type="Pfam" id="PF00144">
    <property type="entry name" value="Beta-lactamase"/>
    <property type="match status" value="1"/>
</dbReference>
<dbReference type="EMBL" id="JACBZX010000001">
    <property type="protein sequence ID" value="NYG36674.1"/>
    <property type="molecule type" value="Genomic_DNA"/>
</dbReference>
<dbReference type="RefSeq" id="WP_179462140.1">
    <property type="nucleotide sequence ID" value="NZ_JACBZX010000001.1"/>
</dbReference>
<dbReference type="Gene3D" id="3.40.710.10">
    <property type="entry name" value="DD-peptidase/beta-lactamase superfamily"/>
    <property type="match status" value="1"/>
</dbReference>
<protein>
    <submittedName>
        <fullName evidence="2">CubicO group peptidase (Beta-lactamase class C family)</fullName>
    </submittedName>
</protein>
<evidence type="ECO:0000259" key="1">
    <source>
        <dbReference type="Pfam" id="PF00144"/>
    </source>
</evidence>
<feature type="domain" description="Beta-lactamase-related" evidence="1">
    <location>
        <begin position="10"/>
        <end position="213"/>
    </location>
</feature>
<name>A0A852X8M8_9MICO</name>
<dbReference type="SUPFAM" id="SSF56601">
    <property type="entry name" value="beta-lactamase/transpeptidase-like"/>
    <property type="match status" value="1"/>
</dbReference>